<evidence type="ECO:0000256" key="1">
    <source>
        <dbReference type="ARBA" id="ARBA00022468"/>
    </source>
</evidence>
<organism evidence="4 5">
    <name type="scientific">Parnassius apollo</name>
    <name type="common">Apollo butterfly</name>
    <name type="synonym">Papilio apollo</name>
    <dbReference type="NCBI Taxonomy" id="110799"/>
    <lineage>
        <taxon>Eukaryota</taxon>
        <taxon>Metazoa</taxon>
        <taxon>Ecdysozoa</taxon>
        <taxon>Arthropoda</taxon>
        <taxon>Hexapoda</taxon>
        <taxon>Insecta</taxon>
        <taxon>Pterygota</taxon>
        <taxon>Neoptera</taxon>
        <taxon>Endopterygota</taxon>
        <taxon>Lepidoptera</taxon>
        <taxon>Glossata</taxon>
        <taxon>Ditrysia</taxon>
        <taxon>Papilionoidea</taxon>
        <taxon>Papilionidae</taxon>
        <taxon>Parnassiinae</taxon>
        <taxon>Parnassini</taxon>
        <taxon>Parnassius</taxon>
        <taxon>Parnassius</taxon>
    </lineage>
</organism>
<dbReference type="PANTHER" id="PTHR22957:SF337">
    <property type="entry name" value="TBC1 DOMAIN FAMILY MEMBER 5"/>
    <property type="match status" value="1"/>
</dbReference>
<comment type="caution">
    <text evidence="4">The sequence shown here is derived from an EMBL/GenBank/DDBJ whole genome shotgun (WGS) entry which is preliminary data.</text>
</comment>
<dbReference type="GO" id="GO:0005096">
    <property type="term" value="F:GTPase activator activity"/>
    <property type="evidence" value="ECO:0007669"/>
    <property type="project" value="UniProtKB-KW"/>
</dbReference>
<keyword evidence="5" id="KW-1185">Reference proteome</keyword>
<proteinExistence type="predicted"/>
<feature type="compositionally biased region" description="Pro residues" evidence="2">
    <location>
        <begin position="360"/>
        <end position="373"/>
    </location>
</feature>
<sequence length="623" mass="70671">MERNNIDFTTNTPGNNHVEAVDYALHFSTWSLEYLKSAAIQLKLVKPRSLAWAIMLNALPPPSSDIISSIKAHRNFYDDLKVKLSMDPRAVIDDDPLSQNDESAWKQHFCDNELKALILQDVVRTFPDEVYFRDEEVQNLMVRVLFFWARSHSVGYRQGMHEVLAPLLFELHADRKYAPDNISDTLKYYLNKEYLEHDSHMLFNAVMKGLEKFYTTGDVVPTASGRLPTSRSVHNQNEVVRYLERVKEEYLVPLDFELATHLTECNISMELFGIRWLRLLFGREFPRSEIPHLWGFIFADGPIMPNLHYIIVAMLISMKDALLESGSGAALSALMRPVCVPARYVCALALHLRSPHLHPRPPPPPPPPPPRQITPPSSSRTSSWERRQYSNQLEHRAEAESGSENSEGSEGVAEGGDVARSLAALALLRARLPPAARALVAALPHVPPAARDPLRPILQVLHVTYCMRTYCTIAYCRPSRARSLPHAPSAAHDPLRQILQVLHVTYCMRTYCTIAYCRPPRARSLPHAPPAAHYPLRQILQLAALLQCRNHALIDVETALEAAENQIPETVGQHQIVPVRTQTPRQPRQVRKVKEVPLKVFHQVECPQPTNLPFLDPLRLRTE</sequence>
<dbReference type="AlphaFoldDB" id="A0A8S3XXI5"/>
<dbReference type="OrthoDB" id="27140at2759"/>
<gene>
    <name evidence="4" type="ORF">PAPOLLO_LOCUS22084</name>
</gene>
<dbReference type="Proteomes" id="UP000691718">
    <property type="component" value="Unassembled WGS sequence"/>
</dbReference>
<dbReference type="Pfam" id="PF00566">
    <property type="entry name" value="RabGAP-TBC"/>
    <property type="match status" value="1"/>
</dbReference>
<name>A0A8S3XXI5_PARAO</name>
<accession>A0A8S3XXI5</accession>
<dbReference type="PANTHER" id="PTHR22957">
    <property type="entry name" value="TBC1 DOMAIN FAMILY MEMBER GTPASE-ACTIVATING PROTEIN"/>
    <property type="match status" value="1"/>
</dbReference>
<feature type="compositionally biased region" description="Basic and acidic residues" evidence="2">
    <location>
        <begin position="383"/>
        <end position="399"/>
    </location>
</feature>
<dbReference type="EMBL" id="CAJQZP010001359">
    <property type="protein sequence ID" value="CAG5041277.1"/>
    <property type="molecule type" value="Genomic_DNA"/>
</dbReference>
<keyword evidence="1" id="KW-0343">GTPase activation</keyword>
<evidence type="ECO:0000256" key="2">
    <source>
        <dbReference type="SAM" id="MobiDB-lite"/>
    </source>
</evidence>
<dbReference type="GO" id="GO:0005737">
    <property type="term" value="C:cytoplasm"/>
    <property type="evidence" value="ECO:0007669"/>
    <property type="project" value="UniProtKB-ARBA"/>
</dbReference>
<feature type="domain" description="Rab-GAP TBC" evidence="3">
    <location>
        <begin position="42"/>
        <end position="301"/>
    </location>
</feature>
<evidence type="ECO:0000313" key="5">
    <source>
        <dbReference type="Proteomes" id="UP000691718"/>
    </source>
</evidence>
<evidence type="ECO:0000313" key="4">
    <source>
        <dbReference type="EMBL" id="CAG5041277.1"/>
    </source>
</evidence>
<protein>
    <submittedName>
        <fullName evidence="4">(apollo) hypothetical protein</fullName>
    </submittedName>
</protein>
<dbReference type="FunFam" id="1.10.8.270:FF:000011">
    <property type="entry name" value="TBC1 domain family member 5"/>
    <property type="match status" value="1"/>
</dbReference>
<evidence type="ECO:0000259" key="3">
    <source>
        <dbReference type="PROSITE" id="PS50086"/>
    </source>
</evidence>
<dbReference type="SMART" id="SM00164">
    <property type="entry name" value="TBC"/>
    <property type="match status" value="1"/>
</dbReference>
<reference evidence="4" key="1">
    <citation type="submission" date="2021-04" db="EMBL/GenBank/DDBJ databases">
        <authorList>
            <person name="Tunstrom K."/>
        </authorList>
    </citation>
    <scope>NUCLEOTIDE SEQUENCE</scope>
</reference>
<dbReference type="InterPro" id="IPR000195">
    <property type="entry name" value="Rab-GAP-TBC_dom"/>
</dbReference>
<feature type="region of interest" description="Disordered" evidence="2">
    <location>
        <begin position="357"/>
        <end position="414"/>
    </location>
</feature>
<feature type="compositionally biased region" description="Low complexity" evidence="2">
    <location>
        <begin position="400"/>
        <end position="414"/>
    </location>
</feature>
<dbReference type="PROSITE" id="PS50086">
    <property type="entry name" value="TBC_RABGAP"/>
    <property type="match status" value="1"/>
</dbReference>